<evidence type="ECO:0000256" key="9">
    <source>
        <dbReference type="SAM" id="Phobius"/>
    </source>
</evidence>
<dbReference type="InterPro" id="IPR002549">
    <property type="entry name" value="AI-2E-like"/>
</dbReference>
<dbReference type="GO" id="GO:0005886">
    <property type="term" value="C:plasma membrane"/>
    <property type="evidence" value="ECO:0007669"/>
    <property type="project" value="UniProtKB-SubCell"/>
</dbReference>
<evidence type="ECO:0000256" key="6">
    <source>
        <dbReference type="ARBA" id="ARBA00022989"/>
    </source>
</evidence>
<feature type="transmembrane region" description="Helical" evidence="9">
    <location>
        <begin position="21"/>
        <end position="43"/>
    </location>
</feature>
<gene>
    <name evidence="10" type="ORF">SAMN02910417_02165</name>
</gene>
<feature type="transmembrane region" description="Helical" evidence="9">
    <location>
        <begin position="332"/>
        <end position="351"/>
    </location>
</feature>
<organism evidence="10 11">
    <name type="scientific">Eubacterium oxidoreducens</name>
    <dbReference type="NCBI Taxonomy" id="1732"/>
    <lineage>
        <taxon>Bacteria</taxon>
        <taxon>Bacillati</taxon>
        <taxon>Bacillota</taxon>
        <taxon>Clostridia</taxon>
        <taxon>Eubacteriales</taxon>
        <taxon>Eubacteriaceae</taxon>
        <taxon>Eubacterium</taxon>
    </lineage>
</organism>
<evidence type="ECO:0000256" key="1">
    <source>
        <dbReference type="ARBA" id="ARBA00004651"/>
    </source>
</evidence>
<keyword evidence="6 9" id="KW-1133">Transmembrane helix</keyword>
<comment type="similarity">
    <text evidence="2">Belongs to the autoinducer-2 exporter (AI-2E) (TC 2.A.86) family.</text>
</comment>
<feature type="region of interest" description="Disordered" evidence="8">
    <location>
        <begin position="427"/>
        <end position="455"/>
    </location>
</feature>
<dbReference type="RefSeq" id="WP_090174377.1">
    <property type="nucleotide sequence ID" value="NZ_FMXR01000016.1"/>
</dbReference>
<dbReference type="OrthoDB" id="9793390at2"/>
<feature type="compositionally biased region" description="Basic residues" evidence="8">
    <location>
        <begin position="440"/>
        <end position="455"/>
    </location>
</feature>
<dbReference type="PANTHER" id="PTHR21716:SF53">
    <property type="entry name" value="PERMEASE PERM-RELATED"/>
    <property type="match status" value="1"/>
</dbReference>
<dbReference type="STRING" id="1732.SAMN02910417_02165"/>
<comment type="subcellular location">
    <subcellularLocation>
        <location evidence="1">Cell membrane</location>
        <topology evidence="1">Multi-pass membrane protein</topology>
    </subcellularLocation>
</comment>
<dbReference type="AlphaFoldDB" id="A0A1G6C7Y2"/>
<reference evidence="10 11" key="1">
    <citation type="submission" date="2016-10" db="EMBL/GenBank/DDBJ databases">
        <authorList>
            <person name="de Groot N.N."/>
        </authorList>
    </citation>
    <scope>NUCLEOTIDE SEQUENCE [LARGE SCALE GENOMIC DNA]</scope>
    <source>
        <strain evidence="10 11">DSM 3217</strain>
    </source>
</reference>
<dbReference type="Proteomes" id="UP000199228">
    <property type="component" value="Unassembled WGS sequence"/>
</dbReference>
<evidence type="ECO:0000256" key="2">
    <source>
        <dbReference type="ARBA" id="ARBA00009773"/>
    </source>
</evidence>
<dbReference type="Pfam" id="PF01594">
    <property type="entry name" value="AI-2E_transport"/>
    <property type="match status" value="1"/>
</dbReference>
<evidence type="ECO:0000313" key="11">
    <source>
        <dbReference type="Proteomes" id="UP000199228"/>
    </source>
</evidence>
<protein>
    <submittedName>
        <fullName evidence="10">Predicted PurR-regulated permease PerM</fullName>
    </submittedName>
</protein>
<feature type="transmembrane region" description="Helical" evidence="9">
    <location>
        <begin position="203"/>
        <end position="229"/>
    </location>
</feature>
<feature type="transmembrane region" description="Helical" evidence="9">
    <location>
        <begin position="105"/>
        <end position="125"/>
    </location>
</feature>
<proteinExistence type="inferred from homology"/>
<keyword evidence="11" id="KW-1185">Reference proteome</keyword>
<feature type="transmembrane region" description="Helical" evidence="9">
    <location>
        <begin position="296"/>
        <end position="325"/>
    </location>
</feature>
<dbReference type="GO" id="GO:0055085">
    <property type="term" value="P:transmembrane transport"/>
    <property type="evidence" value="ECO:0007669"/>
    <property type="project" value="TreeGrafter"/>
</dbReference>
<feature type="transmembrane region" description="Helical" evidence="9">
    <location>
        <begin position="269"/>
        <end position="290"/>
    </location>
</feature>
<evidence type="ECO:0000313" key="10">
    <source>
        <dbReference type="EMBL" id="SDB28987.1"/>
    </source>
</evidence>
<sequence length="455" mass="51731">MTNQKNDSKENRKKFWKERPHLAWGLTVFILAVLTISVFFAFYRYQGLATVWSKILMAFQPILIGFVVAYLMNPIERRIEKKMLKNRLKKAKDEKKARRRARNSATGISILIFCGIVVALILLIVPQTIMSIQQLMVSLPDDIRSFQSWVNEMAEQNERVKAVINQLNSMAGQEENGQFSMQAIIDWVTNEFLPKSQSLLESITSGVFMVAKTIVNFVIGIIIAIYVLATKDKLKAQAKKLIYSIFQPIRANWLVNTIRESDRIFGGFIIGKIIDSFIIGVICYVAMLIIDLPYPALVSVIIGVTNVVPFFGPFIGAIPCVLLIFLINPLQALFFLILVLCLQTFDGYILSPKILGDTTGLNTFWVLFAILTFGGVFGVPGMVLGVPVFGVIYYIVKDFMRMSLTKKKLPVEEEAYQDLQEINPQTKETFYHSPENDQGRHRKRNNYISKMKKNN</sequence>
<dbReference type="PANTHER" id="PTHR21716">
    <property type="entry name" value="TRANSMEMBRANE PROTEIN"/>
    <property type="match status" value="1"/>
</dbReference>
<evidence type="ECO:0000256" key="4">
    <source>
        <dbReference type="ARBA" id="ARBA00022475"/>
    </source>
</evidence>
<name>A0A1G6C7Y2_EUBOX</name>
<dbReference type="EMBL" id="FMXR01000016">
    <property type="protein sequence ID" value="SDB28987.1"/>
    <property type="molecule type" value="Genomic_DNA"/>
</dbReference>
<feature type="transmembrane region" description="Helical" evidence="9">
    <location>
        <begin position="363"/>
        <end position="396"/>
    </location>
</feature>
<evidence type="ECO:0000256" key="5">
    <source>
        <dbReference type="ARBA" id="ARBA00022692"/>
    </source>
</evidence>
<keyword evidence="4" id="KW-1003">Cell membrane</keyword>
<evidence type="ECO:0000256" key="8">
    <source>
        <dbReference type="SAM" id="MobiDB-lite"/>
    </source>
</evidence>
<feature type="transmembrane region" description="Helical" evidence="9">
    <location>
        <begin position="55"/>
        <end position="73"/>
    </location>
</feature>
<evidence type="ECO:0000256" key="7">
    <source>
        <dbReference type="ARBA" id="ARBA00023136"/>
    </source>
</evidence>
<accession>A0A1G6C7Y2</accession>
<keyword evidence="5 9" id="KW-0812">Transmembrane</keyword>
<keyword evidence="7 9" id="KW-0472">Membrane</keyword>
<evidence type="ECO:0000256" key="3">
    <source>
        <dbReference type="ARBA" id="ARBA00022448"/>
    </source>
</evidence>
<keyword evidence="3" id="KW-0813">Transport</keyword>